<accession>X6NE99</accession>
<name>X6NE99_RETFI</name>
<evidence type="ECO:0000313" key="2">
    <source>
        <dbReference type="EMBL" id="ETO24296.1"/>
    </source>
</evidence>
<reference evidence="2 3" key="1">
    <citation type="journal article" date="2013" name="Curr. Biol.">
        <title>The Genome of the Foraminiferan Reticulomyxa filosa.</title>
        <authorList>
            <person name="Glockner G."/>
            <person name="Hulsmann N."/>
            <person name="Schleicher M."/>
            <person name="Noegel A.A."/>
            <person name="Eichinger L."/>
            <person name="Gallinger C."/>
            <person name="Pawlowski J."/>
            <person name="Sierra R."/>
            <person name="Euteneuer U."/>
            <person name="Pillet L."/>
            <person name="Moustafa A."/>
            <person name="Platzer M."/>
            <person name="Groth M."/>
            <person name="Szafranski K."/>
            <person name="Schliwa M."/>
        </authorList>
    </citation>
    <scope>NUCLEOTIDE SEQUENCE [LARGE SCALE GENOMIC DNA]</scope>
</reference>
<gene>
    <name evidence="2" type="ORF">RFI_12861</name>
</gene>
<feature type="region of interest" description="Disordered" evidence="1">
    <location>
        <begin position="1"/>
        <end position="97"/>
    </location>
</feature>
<evidence type="ECO:0000256" key="1">
    <source>
        <dbReference type="SAM" id="MobiDB-lite"/>
    </source>
</evidence>
<feature type="compositionally biased region" description="Basic residues" evidence="1">
    <location>
        <begin position="1"/>
        <end position="10"/>
    </location>
</feature>
<comment type="caution">
    <text evidence="2">The sequence shown here is derived from an EMBL/GenBank/DDBJ whole genome shotgun (WGS) entry which is preliminary data.</text>
</comment>
<proteinExistence type="predicted"/>
<feature type="compositionally biased region" description="Basic and acidic residues" evidence="1">
    <location>
        <begin position="86"/>
        <end position="97"/>
    </location>
</feature>
<dbReference type="AlphaFoldDB" id="X6NE99"/>
<protein>
    <submittedName>
        <fullName evidence="2">Linker histone H1 and H5 family protein</fullName>
    </submittedName>
</protein>
<dbReference type="Proteomes" id="UP000023152">
    <property type="component" value="Unassembled WGS sequence"/>
</dbReference>
<sequence>MSKTSSRKRKLDPEEEPTELPKIKKTKKSNEKIKGFVSDSDNEKDKSKKKSKAKASKEETKEEPTKEDSKNITKKEEEKKRRRKKEEKPKVSEEKTIDDSALSYSNCEVLLDKSWERVLSGEFTKPYYKKLKQNLETVTIKKKKMICQKNKKNDLLKLKGRKIGSRNFSTSETSVSLL</sequence>
<organism evidence="2 3">
    <name type="scientific">Reticulomyxa filosa</name>
    <dbReference type="NCBI Taxonomy" id="46433"/>
    <lineage>
        <taxon>Eukaryota</taxon>
        <taxon>Sar</taxon>
        <taxon>Rhizaria</taxon>
        <taxon>Retaria</taxon>
        <taxon>Foraminifera</taxon>
        <taxon>Monothalamids</taxon>
        <taxon>Reticulomyxidae</taxon>
        <taxon>Reticulomyxa</taxon>
    </lineage>
</organism>
<evidence type="ECO:0000313" key="3">
    <source>
        <dbReference type="Proteomes" id="UP000023152"/>
    </source>
</evidence>
<dbReference type="EMBL" id="ASPP01009311">
    <property type="protein sequence ID" value="ETO24296.1"/>
    <property type="molecule type" value="Genomic_DNA"/>
</dbReference>
<feature type="compositionally biased region" description="Basic and acidic residues" evidence="1">
    <location>
        <begin position="55"/>
        <end position="79"/>
    </location>
</feature>
<keyword evidence="3" id="KW-1185">Reference proteome</keyword>